<accession>A0ABN0NVY5</accession>
<feature type="transmembrane region" description="Helical" evidence="7">
    <location>
        <begin position="130"/>
        <end position="154"/>
    </location>
</feature>
<keyword evidence="5 7" id="KW-1133">Transmembrane helix</keyword>
<reference evidence="8 9" key="1">
    <citation type="submission" date="2013-08" db="EMBL/GenBank/DDBJ databases">
        <authorList>
            <person name="Weinstock G."/>
            <person name="Sodergren E."/>
            <person name="Wylie T."/>
            <person name="Fulton L."/>
            <person name="Fulton R."/>
            <person name="Fronick C."/>
            <person name="O'Laughlin M."/>
            <person name="Godfrey J."/>
            <person name="Miner T."/>
            <person name="Herter B."/>
            <person name="Appelbaum E."/>
            <person name="Cordes M."/>
            <person name="Lek S."/>
            <person name="Wollam A."/>
            <person name="Pepin K.H."/>
            <person name="Palsikar V.B."/>
            <person name="Mitreva M."/>
            <person name="Wilson R.K."/>
        </authorList>
    </citation>
    <scope>NUCLEOTIDE SEQUENCE [LARGE SCALE GENOMIC DNA]</scope>
    <source>
        <strain evidence="8 9">ATCC 700332</strain>
    </source>
</reference>
<dbReference type="RefSeq" id="WP_021686375.1">
    <property type="nucleotide sequence ID" value="NZ_KI260554.1"/>
</dbReference>
<feature type="transmembrane region" description="Helical" evidence="7">
    <location>
        <begin position="244"/>
        <end position="267"/>
    </location>
</feature>
<feature type="transmembrane region" description="Helical" evidence="7">
    <location>
        <begin position="369"/>
        <end position="394"/>
    </location>
</feature>
<keyword evidence="9" id="KW-1185">Reference proteome</keyword>
<sequence length="409" mass="44362">MKIWIKYLIGCSLGILMAFFLPANQAGVKIVVRFFNELTVRTGRYFLIPVLFFGMTISITKLRETGKLLHTGLRIALCSVVITLIGTVLGIVSGLIVKLPRIPISVEKISDPVRLDIPARLLSLFPYNGISGLLDGSFLLPMCVLAGFIGASFASDNLKAKPALVLFDSLAKISYSVLSFFTDFIAIGMIAVSCSWAIIFFDILSSSSFLGLILLLLADTLIIIAGILPFLLRTLLHENRPYKVLFAALAPLIGALFSGDTNFVLALNLRHAKDSLGIRRRISTVSLPVFSIFARSGTALVVAVSFIIVLRSYSSLDIYVSDILWLTALSFGISFCLGAFPSGGAFTALTVLCSLYGRGFESGYLLLKPAAVIICSFAAAIDAAAALCSAYYIAQREKMIMPQELKYYI</sequence>
<evidence type="ECO:0000256" key="7">
    <source>
        <dbReference type="SAM" id="Phobius"/>
    </source>
</evidence>
<dbReference type="EMBL" id="AWVH01000045">
    <property type="protein sequence ID" value="ERJ91510.1"/>
    <property type="molecule type" value="Genomic_DNA"/>
</dbReference>
<keyword evidence="6 7" id="KW-0472">Membrane</keyword>
<name>A0ABN0NVY5_TRELE</name>
<protein>
    <recommendedName>
        <fullName evidence="10">Transporter, dicarboxylate/amino acid:cation Na+/H+ symporter family protein</fullName>
    </recommendedName>
</protein>
<evidence type="ECO:0000256" key="2">
    <source>
        <dbReference type="ARBA" id="ARBA00022448"/>
    </source>
</evidence>
<feature type="transmembrane region" description="Helical" evidence="7">
    <location>
        <begin position="207"/>
        <end position="232"/>
    </location>
</feature>
<keyword evidence="4 7" id="KW-0812">Transmembrane</keyword>
<evidence type="ECO:0000256" key="5">
    <source>
        <dbReference type="ARBA" id="ARBA00022989"/>
    </source>
</evidence>
<evidence type="ECO:0000256" key="6">
    <source>
        <dbReference type="ARBA" id="ARBA00023136"/>
    </source>
</evidence>
<evidence type="ECO:0008006" key="10">
    <source>
        <dbReference type="Google" id="ProtNLM"/>
    </source>
</evidence>
<evidence type="ECO:0000313" key="9">
    <source>
        <dbReference type="Proteomes" id="UP000016649"/>
    </source>
</evidence>
<feature type="transmembrane region" description="Helical" evidence="7">
    <location>
        <begin position="323"/>
        <end position="349"/>
    </location>
</feature>
<evidence type="ECO:0000313" key="8">
    <source>
        <dbReference type="EMBL" id="ERJ91510.1"/>
    </source>
</evidence>
<dbReference type="SUPFAM" id="SSF118215">
    <property type="entry name" value="Proton glutamate symport protein"/>
    <property type="match status" value="1"/>
</dbReference>
<gene>
    <name evidence="8" type="ORF">HMPREF9193_02211</name>
</gene>
<dbReference type="PANTHER" id="PTHR42865">
    <property type="entry name" value="PROTON/GLUTAMATE-ASPARTATE SYMPORTER"/>
    <property type="match status" value="1"/>
</dbReference>
<dbReference type="Proteomes" id="UP000016649">
    <property type="component" value="Unassembled WGS sequence"/>
</dbReference>
<keyword evidence="3" id="KW-1003">Cell membrane</keyword>
<feature type="transmembrane region" description="Helical" evidence="7">
    <location>
        <begin position="287"/>
        <end position="311"/>
    </location>
</feature>
<feature type="transmembrane region" description="Helical" evidence="7">
    <location>
        <begin position="72"/>
        <end position="97"/>
    </location>
</feature>
<organism evidence="8 9">
    <name type="scientific">Treponema lecithinolyticum ATCC 700332</name>
    <dbReference type="NCBI Taxonomy" id="1321815"/>
    <lineage>
        <taxon>Bacteria</taxon>
        <taxon>Pseudomonadati</taxon>
        <taxon>Spirochaetota</taxon>
        <taxon>Spirochaetia</taxon>
        <taxon>Spirochaetales</taxon>
        <taxon>Treponemataceae</taxon>
        <taxon>Treponema</taxon>
    </lineage>
</organism>
<dbReference type="PANTHER" id="PTHR42865:SF7">
    <property type="entry name" value="PROTON_GLUTAMATE-ASPARTATE SYMPORTER"/>
    <property type="match status" value="1"/>
</dbReference>
<comment type="subcellular location">
    <subcellularLocation>
        <location evidence="1">Cell membrane</location>
        <topology evidence="1">Multi-pass membrane protein</topology>
    </subcellularLocation>
</comment>
<dbReference type="InterPro" id="IPR036458">
    <property type="entry name" value="Na:dicarbo_symporter_sf"/>
</dbReference>
<evidence type="ECO:0000256" key="3">
    <source>
        <dbReference type="ARBA" id="ARBA00022475"/>
    </source>
</evidence>
<dbReference type="Pfam" id="PF00375">
    <property type="entry name" value="SDF"/>
    <property type="match status" value="1"/>
</dbReference>
<feature type="transmembrane region" description="Helical" evidence="7">
    <location>
        <begin position="42"/>
        <end position="60"/>
    </location>
</feature>
<dbReference type="Gene3D" id="1.10.3860.10">
    <property type="entry name" value="Sodium:dicarboxylate symporter"/>
    <property type="match status" value="1"/>
</dbReference>
<comment type="caution">
    <text evidence="8">The sequence shown here is derived from an EMBL/GenBank/DDBJ whole genome shotgun (WGS) entry which is preliminary data.</text>
</comment>
<proteinExistence type="predicted"/>
<dbReference type="InterPro" id="IPR001991">
    <property type="entry name" value="Na-dicarboxylate_symporter"/>
</dbReference>
<keyword evidence="2" id="KW-0813">Transport</keyword>
<feature type="transmembrane region" description="Helical" evidence="7">
    <location>
        <begin position="175"/>
        <end position="201"/>
    </location>
</feature>
<evidence type="ECO:0000256" key="4">
    <source>
        <dbReference type="ARBA" id="ARBA00022692"/>
    </source>
</evidence>
<evidence type="ECO:0000256" key="1">
    <source>
        <dbReference type="ARBA" id="ARBA00004651"/>
    </source>
</evidence>